<evidence type="ECO:0000256" key="3">
    <source>
        <dbReference type="ARBA" id="ARBA00022989"/>
    </source>
</evidence>
<comment type="subcellular location">
    <subcellularLocation>
        <location evidence="1">Membrane</location>
        <topology evidence="1">Multi-pass membrane protein</topology>
    </subcellularLocation>
</comment>
<dbReference type="Pfam" id="PF08592">
    <property type="entry name" value="Anthrone_oxy"/>
    <property type="match status" value="1"/>
</dbReference>
<evidence type="ECO:0000313" key="9">
    <source>
        <dbReference type="EMBL" id="KAK5998962.1"/>
    </source>
</evidence>
<keyword evidence="5" id="KW-0503">Monooxygenase</keyword>
<reference evidence="9 10" key="1">
    <citation type="submission" date="2024-01" db="EMBL/GenBank/DDBJ databases">
        <title>Complete genome of Cladobotryum mycophilum ATHUM6906.</title>
        <authorList>
            <person name="Christinaki A.C."/>
            <person name="Myridakis A.I."/>
            <person name="Kouvelis V.N."/>
        </authorList>
    </citation>
    <scope>NUCLEOTIDE SEQUENCE [LARGE SCALE GENOMIC DNA]</scope>
    <source>
        <strain evidence="9 10">ATHUM6906</strain>
    </source>
</reference>
<evidence type="ECO:0000256" key="5">
    <source>
        <dbReference type="ARBA" id="ARBA00023033"/>
    </source>
</evidence>
<gene>
    <name evidence="9" type="ORF">PT974_01346</name>
</gene>
<dbReference type="InterPro" id="IPR013901">
    <property type="entry name" value="Anthrone_oxy"/>
</dbReference>
<dbReference type="Proteomes" id="UP001338125">
    <property type="component" value="Unassembled WGS sequence"/>
</dbReference>
<keyword evidence="4" id="KW-0560">Oxidoreductase</keyword>
<dbReference type="PANTHER" id="PTHR35042:SF3">
    <property type="entry name" value="ANTHRONE OXYGENASE-RELATED"/>
    <property type="match status" value="1"/>
</dbReference>
<evidence type="ECO:0000313" key="10">
    <source>
        <dbReference type="Proteomes" id="UP001338125"/>
    </source>
</evidence>
<evidence type="ECO:0000256" key="8">
    <source>
        <dbReference type="SAM" id="Phobius"/>
    </source>
</evidence>
<name>A0ABR0T3P7_9HYPO</name>
<dbReference type="PANTHER" id="PTHR35042">
    <property type="entry name" value="ANTHRONE OXYGENASE ENCC"/>
    <property type="match status" value="1"/>
</dbReference>
<accession>A0ABR0T3P7</accession>
<proteinExistence type="inferred from homology"/>
<evidence type="ECO:0000256" key="6">
    <source>
        <dbReference type="ARBA" id="ARBA00023136"/>
    </source>
</evidence>
<comment type="similarity">
    <text evidence="7">Belongs to the anthrone oxygenase family.</text>
</comment>
<keyword evidence="3 8" id="KW-1133">Transmembrane helix</keyword>
<sequence length="163" mass="17069">MQLSPPLIAVATGIIGSAWVSGAISSFSIAGAPAAAAVPQTSARVWAQLYRRGVATMPKYAGVVALSYLYAAYDAYTRDGPWRILLAAAACVVSTVPFTFVAMKKTNDALHEAAVVEATQDKNVMAAQVPQLLQTWTRLNSIRGLFPLAGTILGSVAFLGGQL</sequence>
<evidence type="ECO:0000256" key="2">
    <source>
        <dbReference type="ARBA" id="ARBA00022692"/>
    </source>
</evidence>
<evidence type="ECO:0000256" key="4">
    <source>
        <dbReference type="ARBA" id="ARBA00023002"/>
    </source>
</evidence>
<keyword evidence="6 8" id="KW-0472">Membrane</keyword>
<dbReference type="EMBL" id="JAVFKD010000001">
    <property type="protein sequence ID" value="KAK5998962.1"/>
    <property type="molecule type" value="Genomic_DNA"/>
</dbReference>
<protein>
    <submittedName>
        <fullName evidence="9">Anthrone oxygenase ptaC</fullName>
    </submittedName>
</protein>
<keyword evidence="2 8" id="KW-0812">Transmembrane</keyword>
<comment type="caution">
    <text evidence="9">The sequence shown here is derived from an EMBL/GenBank/DDBJ whole genome shotgun (WGS) entry which is preliminary data.</text>
</comment>
<keyword evidence="10" id="KW-1185">Reference proteome</keyword>
<organism evidence="9 10">
    <name type="scientific">Cladobotryum mycophilum</name>
    <dbReference type="NCBI Taxonomy" id="491253"/>
    <lineage>
        <taxon>Eukaryota</taxon>
        <taxon>Fungi</taxon>
        <taxon>Dikarya</taxon>
        <taxon>Ascomycota</taxon>
        <taxon>Pezizomycotina</taxon>
        <taxon>Sordariomycetes</taxon>
        <taxon>Hypocreomycetidae</taxon>
        <taxon>Hypocreales</taxon>
        <taxon>Hypocreaceae</taxon>
        <taxon>Cladobotryum</taxon>
    </lineage>
</organism>
<feature type="transmembrane region" description="Helical" evidence="8">
    <location>
        <begin position="84"/>
        <end position="103"/>
    </location>
</feature>
<evidence type="ECO:0000256" key="7">
    <source>
        <dbReference type="ARBA" id="ARBA00034313"/>
    </source>
</evidence>
<evidence type="ECO:0000256" key="1">
    <source>
        <dbReference type="ARBA" id="ARBA00004141"/>
    </source>
</evidence>
<feature type="transmembrane region" description="Helical" evidence="8">
    <location>
        <begin position="142"/>
        <end position="161"/>
    </location>
</feature>
<feature type="transmembrane region" description="Helical" evidence="8">
    <location>
        <begin position="60"/>
        <end position="77"/>
    </location>
</feature>